<keyword evidence="1" id="KW-0472">Membrane</keyword>
<evidence type="ECO:0000313" key="2">
    <source>
        <dbReference type="EMBL" id="CAF3785098.1"/>
    </source>
</evidence>
<gene>
    <name evidence="2" type="ORF">BYL167_LOCUS2139</name>
</gene>
<evidence type="ECO:0000256" key="1">
    <source>
        <dbReference type="SAM" id="Phobius"/>
    </source>
</evidence>
<proteinExistence type="predicted"/>
<protein>
    <submittedName>
        <fullName evidence="2">Uncharacterized protein</fullName>
    </submittedName>
</protein>
<keyword evidence="1" id="KW-1133">Transmembrane helix</keyword>
<sequence>TLINTLDHPVRSTSWLDDAGLLLSDTTTLPWTKSRTQAINVSSNDIITPPTFIRLTRTYDYQLVVLTTDGVVVLIPSTDAGYHRTTDDISNPLKLPIVCPLGTYESVSGSTPCKIWPSMTKSSSINCIACSSDSFVLWLLSAMNETFSSSRMLFRHSDLIGNGEFCFLFGTAFRINYPIETSTDTYFACDTSLRNTQFSSALQLSATIKSNKETPIFDMFDTQEFIMIVNFLQTGYTRNDVTAQDHTTLVVCLSVLLVLSSAINNSSCLIQNLDYCHLYSTSSETLGQTTAINFDLTKVINQAELLYYSGSTNCSGIWILTSIHGSLNDYLVYLQRGAFLRYLYTKHAIMITFSETKFDVINKQEPTARRDDIIFHNILFTTTVIGIFALAFLVVKLRLVSTVKWMIKHENFALPFSNLRKDKPTRRDSRFLNLFS</sequence>
<feature type="non-terminal residue" evidence="2">
    <location>
        <position position="1"/>
    </location>
</feature>
<name>A0A8S2IZ39_9BILA</name>
<dbReference type="AlphaFoldDB" id="A0A8S2IZ39"/>
<comment type="caution">
    <text evidence="2">The sequence shown here is derived from an EMBL/GenBank/DDBJ whole genome shotgun (WGS) entry which is preliminary data.</text>
</comment>
<feature type="transmembrane region" description="Helical" evidence="1">
    <location>
        <begin position="373"/>
        <end position="395"/>
    </location>
</feature>
<evidence type="ECO:0000313" key="3">
    <source>
        <dbReference type="Proteomes" id="UP000681967"/>
    </source>
</evidence>
<organism evidence="2 3">
    <name type="scientific">Rotaria magnacalcarata</name>
    <dbReference type="NCBI Taxonomy" id="392030"/>
    <lineage>
        <taxon>Eukaryota</taxon>
        <taxon>Metazoa</taxon>
        <taxon>Spiralia</taxon>
        <taxon>Gnathifera</taxon>
        <taxon>Rotifera</taxon>
        <taxon>Eurotatoria</taxon>
        <taxon>Bdelloidea</taxon>
        <taxon>Philodinida</taxon>
        <taxon>Philodinidae</taxon>
        <taxon>Rotaria</taxon>
    </lineage>
</organism>
<accession>A0A8S2IZ39</accession>
<dbReference type="EMBL" id="CAJOBH010000359">
    <property type="protein sequence ID" value="CAF3785098.1"/>
    <property type="molecule type" value="Genomic_DNA"/>
</dbReference>
<dbReference type="Proteomes" id="UP000681967">
    <property type="component" value="Unassembled WGS sequence"/>
</dbReference>
<keyword evidence="1" id="KW-0812">Transmembrane</keyword>
<reference evidence="2" key="1">
    <citation type="submission" date="2021-02" db="EMBL/GenBank/DDBJ databases">
        <authorList>
            <person name="Nowell W R."/>
        </authorList>
    </citation>
    <scope>NUCLEOTIDE SEQUENCE</scope>
</reference>